<dbReference type="Pfam" id="PF02492">
    <property type="entry name" value="cobW"/>
    <property type="match status" value="1"/>
</dbReference>
<reference evidence="3" key="1">
    <citation type="journal article" date="2021" name="PeerJ">
        <title>Extensive microbial diversity within the chicken gut microbiome revealed by metagenomics and culture.</title>
        <authorList>
            <person name="Gilroy R."/>
            <person name="Ravi A."/>
            <person name="Getino M."/>
            <person name="Pursley I."/>
            <person name="Horton D.L."/>
            <person name="Alikhan N.F."/>
            <person name="Baker D."/>
            <person name="Gharbi K."/>
            <person name="Hall N."/>
            <person name="Watson M."/>
            <person name="Adriaenssens E.M."/>
            <person name="Foster-Nyarko E."/>
            <person name="Jarju S."/>
            <person name="Secka A."/>
            <person name="Antonio M."/>
            <person name="Oren A."/>
            <person name="Chaudhuri R.R."/>
            <person name="La Ragione R."/>
            <person name="Hildebrand F."/>
            <person name="Pallen M.J."/>
        </authorList>
    </citation>
    <scope>NUCLEOTIDE SEQUENCE</scope>
    <source>
        <strain evidence="3">CHK183-1962</strain>
    </source>
</reference>
<accession>A0A9D1XDB8</accession>
<dbReference type="PANTHER" id="PTHR13748">
    <property type="entry name" value="COBW-RELATED"/>
    <property type="match status" value="1"/>
</dbReference>
<evidence type="ECO:0000313" key="3">
    <source>
        <dbReference type="EMBL" id="HIX76972.1"/>
    </source>
</evidence>
<evidence type="ECO:0000313" key="4">
    <source>
        <dbReference type="Proteomes" id="UP000886890"/>
    </source>
</evidence>
<organism evidence="3 4">
    <name type="scientific">Candidatus Fusicatenibacter merdavium</name>
    <dbReference type="NCBI Taxonomy" id="2838600"/>
    <lineage>
        <taxon>Bacteria</taxon>
        <taxon>Bacillati</taxon>
        <taxon>Bacillota</taxon>
        <taxon>Clostridia</taxon>
        <taxon>Lachnospirales</taxon>
        <taxon>Lachnospiraceae</taxon>
        <taxon>Fusicatenibacter</taxon>
    </lineage>
</organism>
<comment type="caution">
    <text evidence="3">The sequence shown here is derived from an EMBL/GenBank/DDBJ whole genome shotgun (WGS) entry which is preliminary data.</text>
</comment>
<dbReference type="SUPFAM" id="SSF90002">
    <property type="entry name" value="Hypothetical protein YjiA, C-terminal domain"/>
    <property type="match status" value="1"/>
</dbReference>
<feature type="domain" description="CobW C-terminal" evidence="2">
    <location>
        <begin position="225"/>
        <end position="295"/>
    </location>
</feature>
<proteinExistence type="predicted"/>
<sequence>MKILIVSGFLGAGKTTFIKKMAEKTSHDLVVMENEYGEIEVDKILLEEDRRLNIWELTEGCICCSMKSDFASSVLTIANTLDPEYLIVEPTGAALLSNVIANLRQIEYERISLLSPVTVVDADGFDRCLAEYSDIFLDQLKAAGTIVISKRSFTSAEEVAPLISRLRSINPFAPVQFEHYSTLDGGWWETLLSTGLNGNHILPPKQSATEMENLGLSGISLPGPNHLIAFLEEMIRGRYGRICRAKGFVEAGGCLLRFDIVGDRYTVTGFSGETLPKSVFIGENLNRNRLRKKLLADFQTDTKSIRINRPYPRFRSR</sequence>
<dbReference type="InterPro" id="IPR051316">
    <property type="entry name" value="Zinc-reg_GTPase_activator"/>
</dbReference>
<dbReference type="GO" id="GO:0005737">
    <property type="term" value="C:cytoplasm"/>
    <property type="evidence" value="ECO:0007669"/>
    <property type="project" value="TreeGrafter"/>
</dbReference>
<name>A0A9D1XDB8_9FIRM</name>
<gene>
    <name evidence="3" type="ORF">H9734_05165</name>
</gene>
<dbReference type="AlphaFoldDB" id="A0A9D1XDB8"/>
<dbReference type="SUPFAM" id="SSF52540">
    <property type="entry name" value="P-loop containing nucleoside triphosphate hydrolases"/>
    <property type="match status" value="1"/>
</dbReference>
<reference evidence="3" key="2">
    <citation type="submission" date="2021-04" db="EMBL/GenBank/DDBJ databases">
        <authorList>
            <person name="Gilroy R."/>
        </authorList>
    </citation>
    <scope>NUCLEOTIDE SEQUENCE</scope>
    <source>
        <strain evidence="3">CHK183-1962</strain>
    </source>
</reference>
<dbReference type="Proteomes" id="UP000886890">
    <property type="component" value="Unassembled WGS sequence"/>
</dbReference>
<dbReference type="Gene3D" id="3.40.50.300">
    <property type="entry name" value="P-loop containing nucleotide triphosphate hydrolases"/>
    <property type="match status" value="1"/>
</dbReference>
<dbReference type="EMBL" id="DXEK01000084">
    <property type="protein sequence ID" value="HIX76972.1"/>
    <property type="molecule type" value="Genomic_DNA"/>
</dbReference>
<dbReference type="PANTHER" id="PTHR13748:SF62">
    <property type="entry name" value="COBW DOMAIN-CONTAINING PROTEIN"/>
    <property type="match status" value="1"/>
</dbReference>
<dbReference type="InterPro" id="IPR027417">
    <property type="entry name" value="P-loop_NTPase"/>
</dbReference>
<evidence type="ECO:0000259" key="1">
    <source>
        <dbReference type="Pfam" id="PF02492"/>
    </source>
</evidence>
<dbReference type="InterPro" id="IPR011629">
    <property type="entry name" value="CobW-like_C"/>
</dbReference>
<protein>
    <submittedName>
        <fullName evidence="3">GTP-binding protein</fullName>
    </submittedName>
</protein>
<feature type="domain" description="CobW/HypB/UreG nucleotide-binding" evidence="1">
    <location>
        <begin position="3"/>
        <end position="175"/>
    </location>
</feature>
<dbReference type="InterPro" id="IPR003495">
    <property type="entry name" value="CobW/HypB/UreG_nucleotide-bd"/>
</dbReference>
<evidence type="ECO:0000259" key="2">
    <source>
        <dbReference type="Pfam" id="PF07683"/>
    </source>
</evidence>
<dbReference type="Pfam" id="PF07683">
    <property type="entry name" value="CobW_C"/>
    <property type="match status" value="1"/>
</dbReference>